<dbReference type="InterPro" id="IPR036249">
    <property type="entry name" value="Thioredoxin-like_sf"/>
</dbReference>
<reference evidence="2 3" key="1">
    <citation type="submission" date="2016-10" db="EMBL/GenBank/DDBJ databases">
        <authorList>
            <person name="de Groot N.N."/>
        </authorList>
    </citation>
    <scope>NUCLEOTIDE SEQUENCE [LARGE SCALE GENOMIC DNA]</scope>
    <source>
        <strain evidence="2 3">DSM 43794</strain>
    </source>
</reference>
<keyword evidence="3" id="KW-1185">Reference proteome</keyword>
<gene>
    <name evidence="2" type="ORF">SAMN04489764_1804</name>
</gene>
<feature type="transmembrane region" description="Helical" evidence="1">
    <location>
        <begin position="6"/>
        <end position="26"/>
    </location>
</feature>
<evidence type="ECO:0008006" key="4">
    <source>
        <dbReference type="Google" id="ProtNLM"/>
    </source>
</evidence>
<dbReference type="OrthoDB" id="128449at2"/>
<dbReference type="STRING" id="35622.SAMN04489764_1804"/>
<keyword evidence="1" id="KW-0812">Transmembrane</keyword>
<proteinExistence type="predicted"/>
<evidence type="ECO:0000313" key="2">
    <source>
        <dbReference type="EMBL" id="SDQ71070.1"/>
    </source>
</evidence>
<organism evidence="2 3">
    <name type="scientific">Thermostaphylospora chromogena</name>
    <dbReference type="NCBI Taxonomy" id="35622"/>
    <lineage>
        <taxon>Bacteria</taxon>
        <taxon>Bacillati</taxon>
        <taxon>Actinomycetota</taxon>
        <taxon>Actinomycetes</taxon>
        <taxon>Streptosporangiales</taxon>
        <taxon>Thermomonosporaceae</taxon>
        <taxon>Thermostaphylospora</taxon>
    </lineage>
</organism>
<evidence type="ECO:0000313" key="3">
    <source>
        <dbReference type="Proteomes" id="UP000217103"/>
    </source>
</evidence>
<keyword evidence="1" id="KW-1133">Transmembrane helix</keyword>
<accession>A0A1H1D3Q9</accession>
<dbReference type="Gene3D" id="3.40.30.10">
    <property type="entry name" value="Glutaredoxin"/>
    <property type="match status" value="1"/>
</dbReference>
<sequence>MAILSAITALLTISVVFNLLLTIGVIKRLREHTGLIEEMQGRRMDPGLSVGDEIGEFDEVSLQGDRLTPETIGERDTIVAFFSTDCHPCKEKVPSFVEFVRNQGLNPRDVLAVVVGDEAQPFTSQLLPVARVATEEINGAISRAFRVRFFPTVVRVGSMDGRVVVKETNIRLEPASSSL</sequence>
<evidence type="ECO:0000256" key="1">
    <source>
        <dbReference type="SAM" id="Phobius"/>
    </source>
</evidence>
<dbReference type="SUPFAM" id="SSF52833">
    <property type="entry name" value="Thioredoxin-like"/>
    <property type="match status" value="1"/>
</dbReference>
<name>A0A1H1D3Q9_9ACTN</name>
<protein>
    <recommendedName>
        <fullName evidence="4">Thioredoxin domain-containing protein</fullName>
    </recommendedName>
</protein>
<dbReference type="AlphaFoldDB" id="A0A1H1D3Q9"/>
<keyword evidence="1" id="KW-0472">Membrane</keyword>
<dbReference type="RefSeq" id="WP_093258613.1">
    <property type="nucleotide sequence ID" value="NZ_FNKK01000002.1"/>
</dbReference>
<dbReference type="EMBL" id="FNKK01000002">
    <property type="protein sequence ID" value="SDQ71070.1"/>
    <property type="molecule type" value="Genomic_DNA"/>
</dbReference>
<dbReference type="Proteomes" id="UP000217103">
    <property type="component" value="Unassembled WGS sequence"/>
</dbReference>